<feature type="region of interest" description="Disordered" evidence="2">
    <location>
        <begin position="418"/>
        <end position="440"/>
    </location>
</feature>
<reference evidence="3 4" key="1">
    <citation type="submission" date="2013-11" db="EMBL/GenBank/DDBJ databases">
        <title>The Genome Sequence of Phytophthora parasitica P1976.</title>
        <authorList>
            <consortium name="The Broad Institute Genomics Platform"/>
            <person name="Russ C."/>
            <person name="Tyler B."/>
            <person name="Panabieres F."/>
            <person name="Shan W."/>
            <person name="Tripathy S."/>
            <person name="Grunwald N."/>
            <person name="Machado M."/>
            <person name="Johnson C.S."/>
            <person name="Walker B."/>
            <person name="Young S."/>
            <person name="Zeng Q."/>
            <person name="Gargeya S."/>
            <person name="Fitzgerald M."/>
            <person name="Haas B."/>
            <person name="Abouelleil A."/>
            <person name="Allen A.W."/>
            <person name="Alvarado L."/>
            <person name="Arachchi H.M."/>
            <person name="Berlin A.M."/>
            <person name="Chapman S.B."/>
            <person name="Gainer-Dewar J."/>
            <person name="Goldberg J."/>
            <person name="Griggs A."/>
            <person name="Gujja S."/>
            <person name="Hansen M."/>
            <person name="Howarth C."/>
            <person name="Imamovic A."/>
            <person name="Ireland A."/>
            <person name="Larimer J."/>
            <person name="McCowan C."/>
            <person name="Murphy C."/>
            <person name="Pearson M."/>
            <person name="Poon T.W."/>
            <person name="Priest M."/>
            <person name="Roberts A."/>
            <person name="Saif S."/>
            <person name="Shea T."/>
            <person name="Sisk P."/>
            <person name="Sykes S."/>
            <person name="Wortman J."/>
            <person name="Nusbaum C."/>
            <person name="Birren B."/>
        </authorList>
    </citation>
    <scope>NUCLEOTIDE SEQUENCE [LARGE SCALE GENOMIC DNA]</scope>
    <source>
        <strain evidence="3 4">P1976</strain>
    </source>
</reference>
<evidence type="ECO:0000256" key="1">
    <source>
        <dbReference type="SAM" id="Coils"/>
    </source>
</evidence>
<dbReference type="Proteomes" id="UP000028582">
    <property type="component" value="Unassembled WGS sequence"/>
</dbReference>
<evidence type="ECO:0000313" key="3">
    <source>
        <dbReference type="EMBL" id="ETO66093.1"/>
    </source>
</evidence>
<proteinExistence type="predicted"/>
<feature type="compositionally biased region" description="Low complexity" evidence="2">
    <location>
        <begin position="76"/>
        <end position="112"/>
    </location>
</feature>
<sequence>MSDYQAGVLGPECLQRLEGIGIRTVRSPVGSSLGEPDWKRQHPAPSSIPSLSSHLSLRTPTQVSHDSSLPDVMTTSSSRRSSSLFGASARSSEESNVSGTSGSQTSGMTHSSLSSGWSVGGATAVSHMPYAGPSGMVMTAQGSAIPGVGGSRGQVTQAFIPAPRVQVYQDDVEMAESRGARTRSARRSKTFRKRRTARAPSPDDPSGKSSPNDDDDARWNSKKEDDPEEPKRSIPKSEPLGRVERIAPPPKEGDARDANGALKLTQDMLTRMKLRQDQMSLNVERAFTAIQSLAQRAIAQEERLARSVEAQKNPKPEFTASSREGSRSAPPSVPSEVTSSPAVSSPEVLMRQAEEAALAELERRWEQRQAEVEEEKKAWATDIERTLNVNLASFQQKIRDLEDARNRDQATIRILRKAPETRSRNLPATSSQVQGAEGSP</sequence>
<feature type="compositionally biased region" description="Basic residues" evidence="2">
    <location>
        <begin position="180"/>
        <end position="197"/>
    </location>
</feature>
<organism evidence="3 4">
    <name type="scientific">Phytophthora nicotianae P1976</name>
    <dbReference type="NCBI Taxonomy" id="1317066"/>
    <lineage>
        <taxon>Eukaryota</taxon>
        <taxon>Sar</taxon>
        <taxon>Stramenopiles</taxon>
        <taxon>Oomycota</taxon>
        <taxon>Peronosporomycetes</taxon>
        <taxon>Peronosporales</taxon>
        <taxon>Peronosporaceae</taxon>
        <taxon>Phytophthora</taxon>
    </lineage>
</organism>
<feature type="region of interest" description="Disordered" evidence="2">
    <location>
        <begin position="25"/>
        <end position="116"/>
    </location>
</feature>
<feature type="compositionally biased region" description="Basic and acidic residues" evidence="2">
    <location>
        <begin position="217"/>
        <end position="232"/>
    </location>
</feature>
<feature type="compositionally biased region" description="Low complexity" evidence="2">
    <location>
        <begin position="328"/>
        <end position="348"/>
    </location>
</feature>
<feature type="compositionally biased region" description="Polar residues" evidence="2">
    <location>
        <begin position="58"/>
        <end position="67"/>
    </location>
</feature>
<gene>
    <name evidence="3" type="ORF">F444_16659</name>
</gene>
<accession>A0A080ZHI2</accession>
<dbReference type="AlphaFoldDB" id="A0A080ZHI2"/>
<feature type="region of interest" description="Disordered" evidence="2">
    <location>
        <begin position="173"/>
        <end position="264"/>
    </location>
</feature>
<evidence type="ECO:0000256" key="2">
    <source>
        <dbReference type="SAM" id="MobiDB-lite"/>
    </source>
</evidence>
<feature type="compositionally biased region" description="Low complexity" evidence="2">
    <location>
        <begin position="43"/>
        <end position="57"/>
    </location>
</feature>
<feature type="coiled-coil region" evidence="1">
    <location>
        <begin position="351"/>
        <end position="411"/>
    </location>
</feature>
<feature type="region of interest" description="Disordered" evidence="2">
    <location>
        <begin position="304"/>
        <end position="348"/>
    </location>
</feature>
<protein>
    <submittedName>
        <fullName evidence="3">Uncharacterized protein</fullName>
    </submittedName>
</protein>
<name>A0A080ZHI2_PHYNI</name>
<keyword evidence="1" id="KW-0175">Coiled coil</keyword>
<feature type="compositionally biased region" description="Basic and acidic residues" evidence="2">
    <location>
        <begin position="239"/>
        <end position="257"/>
    </location>
</feature>
<feature type="compositionally biased region" description="Polar residues" evidence="2">
    <location>
        <begin position="424"/>
        <end position="434"/>
    </location>
</feature>
<comment type="caution">
    <text evidence="3">The sequence shown here is derived from an EMBL/GenBank/DDBJ whole genome shotgun (WGS) entry which is preliminary data.</text>
</comment>
<evidence type="ECO:0000313" key="4">
    <source>
        <dbReference type="Proteomes" id="UP000028582"/>
    </source>
</evidence>
<dbReference type="EMBL" id="ANJA01003097">
    <property type="protein sequence ID" value="ETO66093.1"/>
    <property type="molecule type" value="Genomic_DNA"/>
</dbReference>